<dbReference type="AlphaFoldDB" id="A0A8R7P545"/>
<feature type="domain" description="Reverse transcriptase" evidence="1">
    <location>
        <begin position="92"/>
        <end position="362"/>
    </location>
</feature>
<dbReference type="InterPro" id="IPR043502">
    <property type="entry name" value="DNA/RNA_pol_sf"/>
</dbReference>
<dbReference type="Proteomes" id="UP000015106">
    <property type="component" value="Chromosome 1"/>
</dbReference>
<dbReference type="PANTHER" id="PTHR33116:SF86">
    <property type="entry name" value="REVERSE TRANSCRIPTASE DOMAIN-CONTAINING PROTEIN"/>
    <property type="match status" value="1"/>
</dbReference>
<evidence type="ECO:0000313" key="3">
    <source>
        <dbReference type="Proteomes" id="UP000015106"/>
    </source>
</evidence>
<proteinExistence type="predicted"/>
<sequence length="771" mass="88841">MEEIQAEINQFFKDLYTRDDTVDPQTLLDSYLTLVDEDMNATLTKTVTPEEVGDALFQIGPLKAPSPDGFPARFFQWNWDVVKEDVTKAVIKFFEDGAMPEGVNDTVIVLILKGKDPKTIKDYRPISLCNVIYKVISKVLVNRLRPLLDDLVSETQSAFVPGRLITDNALIAFECFHKIQHSKNPRDSYCAYKLDLAKAYDRVDWDFLKGALRRIGFADKWIEWVMACVRSVRFTVRCNGELLDPFHPSRGLRQGDPLSPYLFLFVAEGLAGLLRREVAKGSPTPLKIARNSPGISNPLFTDDSLLFFKANVEEARKVKEILNIFQRSSGQLLSQSKCSHLFSEACPVQVREEIKEILGVTISVFESKYLGLPTPEGRMKDEHFQPIMDKLGKRCCDWNERFVSQAAKEVNVKSVVQALPAYIMGVFKMSMGFCERYQKMIRDFWWGDKENHRKVHWMSWENMTRHKKNGGIGFCDMHLFNQALLARQAWRLVQNPYSMCARVLKSKYYPRGNLLDTVFSSDASPSWRGIEFGLELLKEGVIWRVGNGKSIQIQKDHWLPHSEGRKTASFIRRTRIRWVNQLLLPTERQWNVDLIKQIFYQFDAEEICKLRLPSAETADSIAWHYEKSGQFTVKSAYKLADMIKRNSTSGASASNSEAGVRNLWDMIWKAKVPEKIKIFGWRTATNSLATKLNTCRRTITTDSICSLCGKEDENEFHAVNVCTRSKALRFTMRPIWNLPKEDKFRYTGTDWLQILLNSQDEITRRRILMLF</sequence>
<dbReference type="SUPFAM" id="SSF56672">
    <property type="entry name" value="DNA/RNA polymerases"/>
    <property type="match status" value="1"/>
</dbReference>
<evidence type="ECO:0000313" key="2">
    <source>
        <dbReference type="EnsemblPlants" id="TuG1812G0100004036.01.T01.cds428629"/>
    </source>
</evidence>
<dbReference type="CDD" id="cd01650">
    <property type="entry name" value="RT_nLTR_like"/>
    <property type="match status" value="1"/>
</dbReference>
<dbReference type="EnsemblPlants" id="TuG1812G0100004036.01.T01">
    <property type="protein sequence ID" value="TuG1812G0100004036.01.T01.cds428629"/>
    <property type="gene ID" value="TuG1812G0100004036.01"/>
</dbReference>
<keyword evidence="3" id="KW-1185">Reference proteome</keyword>
<accession>A0A8R7P545</accession>
<evidence type="ECO:0000259" key="1">
    <source>
        <dbReference type="PROSITE" id="PS50878"/>
    </source>
</evidence>
<reference evidence="3" key="1">
    <citation type="journal article" date="2013" name="Nature">
        <title>Draft genome of the wheat A-genome progenitor Triticum urartu.</title>
        <authorList>
            <person name="Ling H.Q."/>
            <person name="Zhao S."/>
            <person name="Liu D."/>
            <person name="Wang J."/>
            <person name="Sun H."/>
            <person name="Zhang C."/>
            <person name="Fan H."/>
            <person name="Li D."/>
            <person name="Dong L."/>
            <person name="Tao Y."/>
            <person name="Gao C."/>
            <person name="Wu H."/>
            <person name="Li Y."/>
            <person name="Cui Y."/>
            <person name="Guo X."/>
            <person name="Zheng S."/>
            <person name="Wang B."/>
            <person name="Yu K."/>
            <person name="Liang Q."/>
            <person name="Yang W."/>
            <person name="Lou X."/>
            <person name="Chen J."/>
            <person name="Feng M."/>
            <person name="Jian J."/>
            <person name="Zhang X."/>
            <person name="Luo G."/>
            <person name="Jiang Y."/>
            <person name="Liu J."/>
            <person name="Wang Z."/>
            <person name="Sha Y."/>
            <person name="Zhang B."/>
            <person name="Wu H."/>
            <person name="Tang D."/>
            <person name="Shen Q."/>
            <person name="Xue P."/>
            <person name="Zou S."/>
            <person name="Wang X."/>
            <person name="Liu X."/>
            <person name="Wang F."/>
            <person name="Yang Y."/>
            <person name="An X."/>
            <person name="Dong Z."/>
            <person name="Zhang K."/>
            <person name="Zhang X."/>
            <person name="Luo M.C."/>
            <person name="Dvorak J."/>
            <person name="Tong Y."/>
            <person name="Wang J."/>
            <person name="Yang H."/>
            <person name="Li Z."/>
            <person name="Wang D."/>
            <person name="Zhang A."/>
            <person name="Wang J."/>
        </authorList>
    </citation>
    <scope>NUCLEOTIDE SEQUENCE</scope>
    <source>
        <strain evidence="3">cv. G1812</strain>
    </source>
</reference>
<dbReference type="Gramene" id="TuG1812G0100004036.01.T01">
    <property type="protein sequence ID" value="TuG1812G0100004036.01.T01.cds428629"/>
    <property type="gene ID" value="TuG1812G0100004036.01"/>
</dbReference>
<dbReference type="Pfam" id="PF00078">
    <property type="entry name" value="RVT_1"/>
    <property type="match status" value="1"/>
</dbReference>
<name>A0A8R7P545_TRIUA</name>
<dbReference type="InterPro" id="IPR026960">
    <property type="entry name" value="RVT-Znf"/>
</dbReference>
<protein>
    <recommendedName>
        <fullName evidence="1">Reverse transcriptase domain-containing protein</fullName>
    </recommendedName>
</protein>
<dbReference type="Pfam" id="PF13966">
    <property type="entry name" value="zf-RVT"/>
    <property type="match status" value="1"/>
</dbReference>
<organism evidence="2 3">
    <name type="scientific">Triticum urartu</name>
    <name type="common">Red wild einkorn</name>
    <name type="synonym">Crithodium urartu</name>
    <dbReference type="NCBI Taxonomy" id="4572"/>
    <lineage>
        <taxon>Eukaryota</taxon>
        <taxon>Viridiplantae</taxon>
        <taxon>Streptophyta</taxon>
        <taxon>Embryophyta</taxon>
        <taxon>Tracheophyta</taxon>
        <taxon>Spermatophyta</taxon>
        <taxon>Magnoliopsida</taxon>
        <taxon>Liliopsida</taxon>
        <taxon>Poales</taxon>
        <taxon>Poaceae</taxon>
        <taxon>BOP clade</taxon>
        <taxon>Pooideae</taxon>
        <taxon>Triticodae</taxon>
        <taxon>Triticeae</taxon>
        <taxon>Triticinae</taxon>
        <taxon>Triticum</taxon>
    </lineage>
</organism>
<dbReference type="InterPro" id="IPR000477">
    <property type="entry name" value="RT_dom"/>
</dbReference>
<reference evidence="2" key="3">
    <citation type="submission" date="2022-06" db="UniProtKB">
        <authorList>
            <consortium name="EnsemblPlants"/>
        </authorList>
    </citation>
    <scope>IDENTIFICATION</scope>
</reference>
<reference evidence="2" key="2">
    <citation type="submission" date="2018-03" db="EMBL/GenBank/DDBJ databases">
        <title>The Triticum urartu genome reveals the dynamic nature of wheat genome evolution.</title>
        <authorList>
            <person name="Ling H."/>
            <person name="Ma B."/>
            <person name="Shi X."/>
            <person name="Liu H."/>
            <person name="Dong L."/>
            <person name="Sun H."/>
            <person name="Cao Y."/>
            <person name="Gao Q."/>
            <person name="Zheng S."/>
            <person name="Li Y."/>
            <person name="Yu Y."/>
            <person name="Du H."/>
            <person name="Qi M."/>
            <person name="Li Y."/>
            <person name="Yu H."/>
            <person name="Cui Y."/>
            <person name="Wang N."/>
            <person name="Chen C."/>
            <person name="Wu H."/>
            <person name="Zhao Y."/>
            <person name="Zhang J."/>
            <person name="Li Y."/>
            <person name="Zhou W."/>
            <person name="Zhang B."/>
            <person name="Hu W."/>
            <person name="Eijk M."/>
            <person name="Tang J."/>
            <person name="Witsenboer H."/>
            <person name="Zhao S."/>
            <person name="Li Z."/>
            <person name="Zhang A."/>
            <person name="Wang D."/>
            <person name="Liang C."/>
        </authorList>
    </citation>
    <scope>NUCLEOTIDE SEQUENCE [LARGE SCALE GENOMIC DNA]</scope>
    <source>
        <strain evidence="2">cv. G1812</strain>
    </source>
</reference>
<dbReference type="PANTHER" id="PTHR33116">
    <property type="entry name" value="REVERSE TRANSCRIPTASE ZINC-BINDING DOMAIN-CONTAINING PROTEIN-RELATED-RELATED"/>
    <property type="match status" value="1"/>
</dbReference>
<dbReference type="PROSITE" id="PS50878">
    <property type="entry name" value="RT_POL"/>
    <property type="match status" value="1"/>
</dbReference>